<dbReference type="AlphaFoldDB" id="A0A1G7LJB0"/>
<gene>
    <name evidence="2" type="ORF">SAMN05216377_10589</name>
</gene>
<proteinExistence type="predicted"/>
<name>A0A1G7LJB0_PSEOR</name>
<evidence type="ECO:0000256" key="1">
    <source>
        <dbReference type="SAM" id="MobiDB-lite"/>
    </source>
</evidence>
<organism evidence="2 3">
    <name type="scientific">Pseudonocardia oroxyli</name>
    <dbReference type="NCBI Taxonomy" id="366584"/>
    <lineage>
        <taxon>Bacteria</taxon>
        <taxon>Bacillati</taxon>
        <taxon>Actinomycetota</taxon>
        <taxon>Actinomycetes</taxon>
        <taxon>Pseudonocardiales</taxon>
        <taxon>Pseudonocardiaceae</taxon>
        <taxon>Pseudonocardia</taxon>
    </lineage>
</organism>
<evidence type="ECO:0000313" key="3">
    <source>
        <dbReference type="Proteomes" id="UP000198967"/>
    </source>
</evidence>
<keyword evidence="3" id="KW-1185">Reference proteome</keyword>
<dbReference type="STRING" id="366584.SAMN05216377_10589"/>
<dbReference type="Proteomes" id="UP000198967">
    <property type="component" value="Unassembled WGS sequence"/>
</dbReference>
<feature type="region of interest" description="Disordered" evidence="1">
    <location>
        <begin position="1"/>
        <end position="20"/>
    </location>
</feature>
<protein>
    <submittedName>
        <fullName evidence="2">Uncharacterized protein</fullName>
    </submittedName>
</protein>
<accession>A0A1G7LJB0</accession>
<sequence length="613" mass="63824">MQANAEQPETELAHDAEVTDLGEFVERLADQAEPAEPAAGPAALDPATAAAAEQVRARIDAGSAPAGLRVLAEALADSEIPQPRDEEQVFTDVVGAARTEPLLILEGHDPAEAAAALAAAGLRVAVTAVDTARLGAVVDAVPGAVAGLPTLTAAEQRELRLLLATATPERLARSGREIPPPPVWPSAEEVRSLCGHAGVGGHRGAGAPDVLRDVLNTLDEAGLAAVVAVARETRTALDELGHRDSWAWPLVGDLVHGLHRPAFEALRGAAAHSLSVADASRDLPRVTLGGPLPPDAVALLTEYREFLVAGGRVRRHFATGIAREVQPLLALIRVGGEVPADPERVRAVVLHLELAQALVGVDEGCRALDIPPPRAVGDLRALVDGLEGVEFAVRAVGRLRHDVLFLHPSSPVQVPDLESAERVAAGILDVAEHGSAPEAAHRLDGIAAALSGTGELVVEHRAAVEALRNRDPEAYAAAIVALVPARREAVDQARCDALLARLRETDAGLARAWAEGARGFVWGVPLDTLLMRLPAADQLDAVLVLDAAELTVERLLVAAAAPRLLAVADRAPTAGPTLLGALERAHAPKVRGTSTPDPEARVVHLPTARRATA</sequence>
<reference evidence="2 3" key="1">
    <citation type="submission" date="2016-10" db="EMBL/GenBank/DDBJ databases">
        <authorList>
            <person name="de Groot N.N."/>
        </authorList>
    </citation>
    <scope>NUCLEOTIDE SEQUENCE [LARGE SCALE GENOMIC DNA]</scope>
    <source>
        <strain evidence="2 3">CGMCC 4.3143</strain>
    </source>
</reference>
<dbReference type="RefSeq" id="WP_143029993.1">
    <property type="nucleotide sequence ID" value="NZ_FNBE01000005.1"/>
</dbReference>
<dbReference type="EMBL" id="FNBE01000005">
    <property type="protein sequence ID" value="SDF49029.1"/>
    <property type="molecule type" value="Genomic_DNA"/>
</dbReference>
<evidence type="ECO:0000313" key="2">
    <source>
        <dbReference type="EMBL" id="SDF49029.1"/>
    </source>
</evidence>
<dbReference type="OrthoDB" id="3568353at2"/>